<name>A0ABU1I648_9BURK</name>
<gene>
    <name evidence="3" type="ORF">QE399_000371</name>
</gene>
<evidence type="ECO:0000313" key="4">
    <source>
        <dbReference type="Proteomes" id="UP001267710"/>
    </source>
</evidence>
<organism evidence="3 4">
    <name type="scientific">Paracidovorax wautersii</name>
    <dbReference type="NCBI Taxonomy" id="1177982"/>
    <lineage>
        <taxon>Bacteria</taxon>
        <taxon>Pseudomonadati</taxon>
        <taxon>Pseudomonadota</taxon>
        <taxon>Betaproteobacteria</taxon>
        <taxon>Burkholderiales</taxon>
        <taxon>Comamonadaceae</taxon>
        <taxon>Paracidovorax</taxon>
    </lineage>
</organism>
<sequence>MQEGAQWHGRKLNPAQPAMPAVDCPSPFPAPAMAIEIERKYLVADPSVVAGRTGVRMAQGYIADNGMWVRVRIAGNDGFLTLKGPSRGLSRAEFEYAIPLADAQALLADHCAHGALEKVRYIVPLEGFDFEVDVFEGPLAGLVTAEIELASEGIQPPSPAWLGAEVTEDLRYSNAQLAKARRIPQPATLG</sequence>
<feature type="domain" description="CYTH" evidence="2">
    <location>
        <begin position="34"/>
        <end position="189"/>
    </location>
</feature>
<dbReference type="EC" id="4.6.1.1" evidence="3"/>
<dbReference type="InterPro" id="IPR023577">
    <property type="entry name" value="CYTH_domain"/>
</dbReference>
<dbReference type="InterPro" id="IPR012042">
    <property type="entry name" value="NeuTTM/CthTTM-like"/>
</dbReference>
<reference evidence="3 4" key="1">
    <citation type="submission" date="2023-08" db="EMBL/GenBank/DDBJ databases">
        <title>Functional and genomic diversity of the sorghum phyllosphere microbiome.</title>
        <authorList>
            <person name="Shade A."/>
        </authorList>
    </citation>
    <scope>NUCLEOTIDE SEQUENCE [LARGE SCALE GENOMIC DNA]</scope>
    <source>
        <strain evidence="3 4">SORGH_AS_0335</strain>
    </source>
</reference>
<evidence type="ECO:0000256" key="1">
    <source>
        <dbReference type="SAM" id="MobiDB-lite"/>
    </source>
</evidence>
<accession>A0ABU1I648</accession>
<dbReference type="EMBL" id="JAVIZX010000001">
    <property type="protein sequence ID" value="MDR6212682.1"/>
    <property type="molecule type" value="Genomic_DNA"/>
</dbReference>
<protein>
    <submittedName>
        <fullName evidence="3">Adenylate cyclase</fullName>
        <ecNumber evidence="3">4.6.1.1</ecNumber>
    </submittedName>
</protein>
<keyword evidence="3" id="KW-0456">Lyase</keyword>
<dbReference type="SMART" id="SM01118">
    <property type="entry name" value="CYTH"/>
    <property type="match status" value="1"/>
</dbReference>
<feature type="region of interest" description="Disordered" evidence="1">
    <location>
        <begin position="1"/>
        <end position="20"/>
    </location>
</feature>
<evidence type="ECO:0000259" key="2">
    <source>
        <dbReference type="PROSITE" id="PS51707"/>
    </source>
</evidence>
<dbReference type="Gene3D" id="2.40.320.10">
    <property type="entry name" value="Hypothetical Protein Pfu-838710-001"/>
    <property type="match status" value="1"/>
</dbReference>
<proteinExistence type="predicted"/>
<dbReference type="CDD" id="cd07891">
    <property type="entry name" value="CYTH-like_CthTTM-like_1"/>
    <property type="match status" value="1"/>
</dbReference>
<dbReference type="GO" id="GO:0004016">
    <property type="term" value="F:adenylate cyclase activity"/>
    <property type="evidence" value="ECO:0007669"/>
    <property type="project" value="UniProtKB-EC"/>
</dbReference>
<dbReference type="PANTHER" id="PTHR40114">
    <property type="entry name" value="SLR0698 PROTEIN"/>
    <property type="match status" value="1"/>
</dbReference>
<comment type="caution">
    <text evidence="3">The sequence shown here is derived from an EMBL/GenBank/DDBJ whole genome shotgun (WGS) entry which is preliminary data.</text>
</comment>
<dbReference type="SUPFAM" id="SSF55154">
    <property type="entry name" value="CYTH-like phosphatases"/>
    <property type="match status" value="1"/>
</dbReference>
<dbReference type="PROSITE" id="PS51707">
    <property type="entry name" value="CYTH"/>
    <property type="match status" value="1"/>
</dbReference>
<evidence type="ECO:0000313" key="3">
    <source>
        <dbReference type="EMBL" id="MDR6212682.1"/>
    </source>
</evidence>
<keyword evidence="4" id="KW-1185">Reference proteome</keyword>
<dbReference type="Pfam" id="PF01928">
    <property type="entry name" value="CYTH"/>
    <property type="match status" value="1"/>
</dbReference>
<dbReference type="PANTHER" id="PTHR40114:SF1">
    <property type="entry name" value="SLR0698 PROTEIN"/>
    <property type="match status" value="1"/>
</dbReference>
<dbReference type="InterPro" id="IPR033469">
    <property type="entry name" value="CYTH-like_dom_sf"/>
</dbReference>
<dbReference type="Proteomes" id="UP001267710">
    <property type="component" value="Unassembled WGS sequence"/>
</dbReference>